<dbReference type="AlphaFoldDB" id="M7P2W2"/>
<evidence type="ECO:0000313" key="5">
    <source>
        <dbReference type="EMBL" id="EMR13822.1"/>
    </source>
</evidence>
<reference evidence="5 6" key="1">
    <citation type="journal article" date="2013" name="Genome Announc.">
        <title>Draft Genome Sequence of Methylophaga lonarensis MPLT, a Haloalkaliphilic (Non-Methane-Utilizing) Methylotroph.</title>
        <authorList>
            <person name="Shetty S.A."/>
            <person name="Marathe N.P."/>
            <person name="Munot H."/>
            <person name="Antony C.P."/>
            <person name="Dhotre D.P."/>
            <person name="Murrell J.C."/>
            <person name="Shouche Y.S."/>
        </authorList>
    </citation>
    <scope>NUCLEOTIDE SEQUENCE [LARGE SCALE GENOMIC DNA]</scope>
    <source>
        <strain evidence="5 6">MPL</strain>
    </source>
</reference>
<evidence type="ECO:0000256" key="1">
    <source>
        <dbReference type="ARBA" id="ARBA00004236"/>
    </source>
</evidence>
<keyword evidence="4" id="KW-1133">Transmembrane helix</keyword>
<dbReference type="RefSeq" id="WP_009725597.1">
    <property type="nucleotide sequence ID" value="NZ_APHR01000013.1"/>
</dbReference>
<comment type="subcellular location">
    <subcellularLocation>
        <location evidence="1">Cell membrane</location>
    </subcellularLocation>
</comment>
<dbReference type="EMBL" id="APHR01000013">
    <property type="protein sequence ID" value="EMR13822.1"/>
    <property type="molecule type" value="Genomic_DNA"/>
</dbReference>
<sequence>MSRIAKYSLIFVILVLTSGIGWLIWHYPDKSPLDGSSERWDLQQYELVGQPIRINGIRSNLSGLTYHADSDTLFAITNKPREVHVLSKQGELLRTIELSGFRDTESIAHIKDNLFVIAEEQRYNLVLVEINDDTSVLRHSDSTVINIAEEDKRNAGIEGVAFMEQFGLIAAIENPPTIWQGPVDTDNGRQDFSEIQEIQLNVRDFAGISSLPGETDKLLILSESSDSLHVIDMQGRELSRLSLRRGDLGLTAWLRQPEGVAVDNDRRIYVVGEPNQFMILQPRH</sequence>
<proteinExistence type="predicted"/>
<organism evidence="5 6">
    <name type="scientific">Methylophaga lonarensis MPL</name>
    <dbReference type="NCBI Taxonomy" id="1286106"/>
    <lineage>
        <taxon>Bacteria</taxon>
        <taxon>Pseudomonadati</taxon>
        <taxon>Pseudomonadota</taxon>
        <taxon>Gammaproteobacteria</taxon>
        <taxon>Thiotrichales</taxon>
        <taxon>Piscirickettsiaceae</taxon>
        <taxon>Methylophaga</taxon>
    </lineage>
</organism>
<keyword evidence="2" id="KW-1003">Cell membrane</keyword>
<evidence type="ECO:0000256" key="3">
    <source>
        <dbReference type="ARBA" id="ARBA00023136"/>
    </source>
</evidence>
<evidence type="ECO:0000256" key="4">
    <source>
        <dbReference type="SAM" id="Phobius"/>
    </source>
</evidence>
<dbReference type="SUPFAM" id="SSF50956">
    <property type="entry name" value="Thermostable phytase (3-phytase)"/>
    <property type="match status" value="1"/>
</dbReference>
<dbReference type="STRING" id="1286106.MPL1_02793"/>
<evidence type="ECO:0000256" key="2">
    <source>
        <dbReference type="ARBA" id="ARBA00022475"/>
    </source>
</evidence>
<name>M7P2W2_9GAMM</name>
<keyword evidence="4" id="KW-0812">Transmembrane</keyword>
<gene>
    <name evidence="5" type="ORF">MPL1_02793</name>
</gene>
<dbReference type="PATRIC" id="fig|1286106.3.peg.555"/>
<dbReference type="Proteomes" id="UP000012019">
    <property type="component" value="Unassembled WGS sequence"/>
</dbReference>
<dbReference type="CDD" id="cd09971">
    <property type="entry name" value="SdiA-regulated"/>
    <property type="match status" value="1"/>
</dbReference>
<dbReference type="Pfam" id="PF06977">
    <property type="entry name" value="SdiA-regulated"/>
    <property type="match status" value="1"/>
</dbReference>
<accession>M7P2W2</accession>
<keyword evidence="6" id="KW-1185">Reference proteome</keyword>
<dbReference type="GO" id="GO:0005886">
    <property type="term" value="C:plasma membrane"/>
    <property type="evidence" value="ECO:0007669"/>
    <property type="project" value="UniProtKB-SubCell"/>
</dbReference>
<feature type="transmembrane region" description="Helical" evidence="4">
    <location>
        <begin position="7"/>
        <end position="27"/>
    </location>
</feature>
<comment type="caution">
    <text evidence="5">The sequence shown here is derived from an EMBL/GenBank/DDBJ whole genome shotgun (WGS) entry which is preliminary data.</text>
</comment>
<protein>
    <submittedName>
        <fullName evidence="5">Uncharacterized protein</fullName>
    </submittedName>
</protein>
<dbReference type="eggNOG" id="COG3204">
    <property type="taxonomic scope" value="Bacteria"/>
</dbReference>
<dbReference type="OrthoDB" id="6080098at2"/>
<keyword evidence="3 4" id="KW-0472">Membrane</keyword>
<dbReference type="InterPro" id="IPR009722">
    <property type="entry name" value="YjiK/CarP"/>
</dbReference>
<evidence type="ECO:0000313" key="6">
    <source>
        <dbReference type="Proteomes" id="UP000012019"/>
    </source>
</evidence>